<dbReference type="Proteomes" id="UP000713222">
    <property type="component" value="Unassembled WGS sequence"/>
</dbReference>
<dbReference type="AlphaFoldDB" id="A0A964V1G9"/>
<sequence length="71" mass="8069">MVRIIFYGRGIEPNNYSAQIECELECNEIALSIKEGDRQLFISLDKSTAIRLAKKLRTEINRIQEGGINGK</sequence>
<evidence type="ECO:0000313" key="1">
    <source>
        <dbReference type="EMBL" id="NBN88409.1"/>
    </source>
</evidence>
<dbReference type="EMBL" id="RGET01000115">
    <property type="protein sequence ID" value="NBN88409.1"/>
    <property type="molecule type" value="Genomic_DNA"/>
</dbReference>
<accession>A0A964V1G9</accession>
<organism evidence="1 2">
    <name type="scientific">Candidatus Fonsibacter lacus</name>
    <dbReference type="NCBI Taxonomy" id="2576439"/>
    <lineage>
        <taxon>Bacteria</taxon>
        <taxon>Pseudomonadati</taxon>
        <taxon>Pseudomonadota</taxon>
        <taxon>Alphaproteobacteria</taxon>
        <taxon>Candidatus Pelagibacterales</taxon>
        <taxon>Candidatus Pelagibacterales incertae sedis</taxon>
        <taxon>Candidatus Fonsibacter</taxon>
    </lineage>
</organism>
<reference evidence="1" key="1">
    <citation type="submission" date="2018-10" db="EMBL/GenBank/DDBJ databases">
        <title>Iterative Subtractive Binning of Freshwater Chronoseries Metagenomes Recovers Nearly Complete Genomes from over Four Hundred Novel Species.</title>
        <authorList>
            <person name="Rodriguez-R L.M."/>
            <person name="Tsementzi D."/>
            <person name="Luo C."/>
            <person name="Konstantinidis K.T."/>
        </authorList>
    </citation>
    <scope>NUCLEOTIDE SEQUENCE</scope>
    <source>
        <strain evidence="1">WB7_6_001</strain>
    </source>
</reference>
<proteinExistence type="predicted"/>
<protein>
    <submittedName>
        <fullName evidence="1">Uncharacterized protein</fullName>
    </submittedName>
</protein>
<evidence type="ECO:0000313" key="2">
    <source>
        <dbReference type="Proteomes" id="UP000713222"/>
    </source>
</evidence>
<gene>
    <name evidence="1" type="ORF">EBV32_04915</name>
</gene>
<name>A0A964V1G9_9PROT</name>
<comment type="caution">
    <text evidence="1">The sequence shown here is derived from an EMBL/GenBank/DDBJ whole genome shotgun (WGS) entry which is preliminary data.</text>
</comment>